<keyword evidence="7 11" id="KW-0249">Electron transport</keyword>
<dbReference type="GO" id="GO:0045275">
    <property type="term" value="C:respiratory chain complex III"/>
    <property type="evidence" value="ECO:0007669"/>
    <property type="project" value="UniProtKB-UniRule"/>
</dbReference>
<evidence type="ECO:0000256" key="4">
    <source>
        <dbReference type="ARBA" id="ARBA00022660"/>
    </source>
</evidence>
<dbReference type="PANTHER" id="PTHR12119:SF2">
    <property type="entry name" value="CYTOCHROME B-C1 COMPLEX SUBUNIT 8"/>
    <property type="match status" value="1"/>
</dbReference>
<dbReference type="EMBL" id="JANBPU010000163">
    <property type="protein sequence ID" value="KAJ1915100.1"/>
    <property type="molecule type" value="Genomic_DNA"/>
</dbReference>
<comment type="subunit">
    <text evidence="11">Component of the ubiquinol-cytochrome c oxidoreductase (cytochrome b-c1 complex, complex III, CIII), a multisubunit enzyme composed of 3 respiratory subunits cytochrome b, cytochrome c1 and Rieske protein, 2 core protein subunits, and additional low-molecular weight protein subunits. The complex exists as an obligatory dimer and forms supercomplexes (SCs) in the inner mitochondrial membrane with cytochrome c oxidase (complex IV, CIV).</text>
</comment>
<dbReference type="Proteomes" id="UP001150538">
    <property type="component" value="Unassembled WGS sequence"/>
</dbReference>
<evidence type="ECO:0000256" key="2">
    <source>
        <dbReference type="ARBA" id="ARBA00007668"/>
    </source>
</evidence>
<protein>
    <recommendedName>
        <fullName evidence="11">Cytochrome b-c1 complex subunit 8</fullName>
    </recommendedName>
    <alternativeName>
        <fullName evidence="11">Complex III subunit 8</fullName>
    </alternativeName>
</protein>
<keyword evidence="3 11" id="KW-0813">Transport</keyword>
<comment type="similarity">
    <text evidence="2 11">Belongs to the UQCRQ/QCR8 family.</text>
</comment>
<keyword evidence="13" id="KW-1185">Reference proteome</keyword>
<evidence type="ECO:0000313" key="13">
    <source>
        <dbReference type="Proteomes" id="UP001150538"/>
    </source>
</evidence>
<evidence type="ECO:0000256" key="6">
    <source>
        <dbReference type="ARBA" id="ARBA00022792"/>
    </source>
</evidence>
<evidence type="ECO:0000256" key="3">
    <source>
        <dbReference type="ARBA" id="ARBA00022448"/>
    </source>
</evidence>
<comment type="function">
    <text evidence="11">Component of the ubiquinol-cytochrome c oxidoreductase, a multisubunit transmembrane complex that is part of the mitochondrial electron transport chain which drives oxidative phosphorylation. The complex plays an important role in the uptake of multiple carbon sources present in different host niches.</text>
</comment>
<keyword evidence="6 11" id="KW-0999">Mitochondrion inner membrane</keyword>
<evidence type="ECO:0000256" key="5">
    <source>
        <dbReference type="ARBA" id="ARBA00022692"/>
    </source>
</evidence>
<evidence type="ECO:0000313" key="12">
    <source>
        <dbReference type="EMBL" id="KAJ1915100.1"/>
    </source>
</evidence>
<keyword evidence="4 11" id="KW-0679">Respiratory chain</keyword>
<gene>
    <name evidence="12" type="primary">QCR8</name>
    <name evidence="12" type="ORF">H4219_004492</name>
</gene>
<sequence length="88" mass="9815">MGGTPSGWWGAFPGPKVRGITTYMLSPYELKANHNLFAKGTFNMFRRVVRQLPYLVPAGLLYWGTLSYGKKKHDYLSSKAGHAEAEGH</sequence>
<dbReference type="OrthoDB" id="6683853at2759"/>
<dbReference type="GO" id="GO:0006122">
    <property type="term" value="P:mitochondrial electron transport, ubiquinol to cytochrome c"/>
    <property type="evidence" value="ECO:0007669"/>
    <property type="project" value="UniProtKB-UniRule"/>
</dbReference>
<evidence type="ECO:0000256" key="10">
    <source>
        <dbReference type="ARBA" id="ARBA00023136"/>
    </source>
</evidence>
<dbReference type="Pfam" id="PF02939">
    <property type="entry name" value="UcrQ"/>
    <property type="match status" value="1"/>
</dbReference>
<evidence type="ECO:0000256" key="11">
    <source>
        <dbReference type="RuleBase" id="RU368118"/>
    </source>
</evidence>
<name>A0A9W7ZZL2_9FUNG</name>
<comment type="subcellular location">
    <subcellularLocation>
        <location evidence="1 11">Mitochondrion inner membrane</location>
        <topology evidence="1 11">Single-pass membrane protein</topology>
    </subcellularLocation>
</comment>
<reference evidence="12" key="1">
    <citation type="submission" date="2022-07" db="EMBL/GenBank/DDBJ databases">
        <title>Phylogenomic reconstructions and comparative analyses of Kickxellomycotina fungi.</title>
        <authorList>
            <person name="Reynolds N.K."/>
            <person name="Stajich J.E."/>
            <person name="Barry K."/>
            <person name="Grigoriev I.V."/>
            <person name="Crous P."/>
            <person name="Smith M.E."/>
        </authorList>
    </citation>
    <scope>NUCLEOTIDE SEQUENCE</scope>
    <source>
        <strain evidence="12">NBRC 100468</strain>
    </source>
</reference>
<dbReference type="SUPFAM" id="SSF81508">
    <property type="entry name" value="Ubiquinone-binding protein QP-C of cytochrome bc1 complex (Ubiquinol-cytochrome c reductase)"/>
    <property type="match status" value="1"/>
</dbReference>
<keyword evidence="8" id="KW-1133">Transmembrane helix</keyword>
<dbReference type="AlphaFoldDB" id="A0A9W7ZZL2"/>
<proteinExistence type="inferred from homology"/>
<dbReference type="Gene3D" id="1.20.5.210">
    <property type="entry name" value="Cytochrome b-c1 complex subunit 8"/>
    <property type="match status" value="1"/>
</dbReference>
<dbReference type="InterPro" id="IPR036642">
    <property type="entry name" value="Cyt_bc1_su8_sf"/>
</dbReference>
<evidence type="ECO:0000256" key="8">
    <source>
        <dbReference type="ARBA" id="ARBA00022989"/>
    </source>
</evidence>
<comment type="caution">
    <text evidence="12">The sequence shown here is derived from an EMBL/GenBank/DDBJ whole genome shotgun (WGS) entry which is preliminary data.</text>
</comment>
<evidence type="ECO:0000256" key="9">
    <source>
        <dbReference type="ARBA" id="ARBA00023128"/>
    </source>
</evidence>
<dbReference type="PANTHER" id="PTHR12119">
    <property type="entry name" value="UBIQUINOL-CYTOCHROME C REDUCTASE COMPLEX UBIQUINONE-BINDING PROTEIN QP-C"/>
    <property type="match status" value="1"/>
</dbReference>
<accession>A0A9W7ZZL2</accession>
<evidence type="ECO:0000256" key="1">
    <source>
        <dbReference type="ARBA" id="ARBA00004434"/>
    </source>
</evidence>
<keyword evidence="10" id="KW-0472">Membrane</keyword>
<evidence type="ECO:0000256" key="7">
    <source>
        <dbReference type="ARBA" id="ARBA00022982"/>
    </source>
</evidence>
<organism evidence="12 13">
    <name type="scientific">Mycoemilia scoparia</name>
    <dbReference type="NCBI Taxonomy" id="417184"/>
    <lineage>
        <taxon>Eukaryota</taxon>
        <taxon>Fungi</taxon>
        <taxon>Fungi incertae sedis</taxon>
        <taxon>Zoopagomycota</taxon>
        <taxon>Kickxellomycotina</taxon>
        <taxon>Kickxellomycetes</taxon>
        <taxon>Kickxellales</taxon>
        <taxon>Kickxellaceae</taxon>
        <taxon>Mycoemilia</taxon>
    </lineage>
</organism>
<keyword evidence="5" id="KW-0812">Transmembrane</keyword>
<dbReference type="InterPro" id="IPR004205">
    <property type="entry name" value="Cyt_bc1_su8"/>
</dbReference>
<dbReference type="GO" id="GO:0005743">
    <property type="term" value="C:mitochondrial inner membrane"/>
    <property type="evidence" value="ECO:0007669"/>
    <property type="project" value="UniProtKB-SubCell"/>
</dbReference>
<keyword evidence="9 11" id="KW-0496">Mitochondrion</keyword>